<comment type="caution">
    <text evidence="1">The sequence shown here is derived from an EMBL/GenBank/DDBJ whole genome shotgun (WGS) entry which is preliminary data.</text>
</comment>
<dbReference type="EMBL" id="CAJVQC010074967">
    <property type="protein sequence ID" value="CAG8813468.1"/>
    <property type="molecule type" value="Genomic_DNA"/>
</dbReference>
<reference evidence="1" key="1">
    <citation type="submission" date="2021-06" db="EMBL/GenBank/DDBJ databases">
        <authorList>
            <person name="Kallberg Y."/>
            <person name="Tangrot J."/>
            <person name="Rosling A."/>
        </authorList>
    </citation>
    <scope>NUCLEOTIDE SEQUENCE</scope>
    <source>
        <strain evidence="1">MA461A</strain>
    </source>
</reference>
<organism evidence="1 2">
    <name type="scientific">Racocetra persica</name>
    <dbReference type="NCBI Taxonomy" id="160502"/>
    <lineage>
        <taxon>Eukaryota</taxon>
        <taxon>Fungi</taxon>
        <taxon>Fungi incertae sedis</taxon>
        <taxon>Mucoromycota</taxon>
        <taxon>Glomeromycotina</taxon>
        <taxon>Glomeromycetes</taxon>
        <taxon>Diversisporales</taxon>
        <taxon>Gigasporaceae</taxon>
        <taxon>Racocetra</taxon>
    </lineage>
</organism>
<keyword evidence="2" id="KW-1185">Reference proteome</keyword>
<dbReference type="Proteomes" id="UP000789920">
    <property type="component" value="Unassembled WGS sequence"/>
</dbReference>
<evidence type="ECO:0000313" key="1">
    <source>
        <dbReference type="EMBL" id="CAG8813468.1"/>
    </source>
</evidence>
<gene>
    <name evidence="1" type="ORF">RPERSI_LOCUS23773</name>
</gene>
<evidence type="ECO:0000313" key="2">
    <source>
        <dbReference type="Proteomes" id="UP000789920"/>
    </source>
</evidence>
<feature type="non-terminal residue" evidence="1">
    <location>
        <position position="1"/>
    </location>
</feature>
<protein>
    <submittedName>
        <fullName evidence="1">30083_t:CDS:1</fullName>
    </submittedName>
</protein>
<sequence>NKDMISSLESKDRILSPDKDAISLFAKVSMSNNSNLDSN</sequence>
<accession>A0ACA9RWG2</accession>
<proteinExistence type="predicted"/>
<name>A0ACA9RWG2_9GLOM</name>